<dbReference type="SUPFAM" id="SSF56024">
    <property type="entry name" value="Phospholipase D/nuclease"/>
    <property type="match status" value="2"/>
</dbReference>
<keyword evidence="5" id="KW-0378">Hydrolase</keyword>
<keyword evidence="6" id="KW-0269">Exonuclease</keyword>
<dbReference type="CDD" id="cd09193">
    <property type="entry name" value="PLDc_mTdp1_1"/>
    <property type="match status" value="1"/>
</dbReference>
<keyword evidence="4" id="KW-0227">DNA damage</keyword>
<sequence length="624" mass="68880">MSDSDRTIDSDELEDVIARKRGSLDRLKQPPPKQVRRSTKLHEVSDSDSSSSGDDDNDKNSKQPKKTFTTLHPHKRATLTATPPRLSKPARPLEAPQKPAPSPVATKLVKPPAPVAVVARTPAKNDQSNKPDGRPLCPYGSGCYRKNPEHTREYRHDAKPTPQNLVSHDHELFGLYFTTVKGIPAIYNAPSIARSIEDILSPNMGELVRSAQFNYCFDIPWLVERYPAEFRNLPLLIVHGEQRDAKRELEASASSFKHVSFAQAKLEIVYGTHHTKMMLLLYKEGMRVVIHTSNLVESDWAQKTQAAWIGPLCPKASGGAGGGDSATGFRADLLEYLGSYGDPKINEWCHYLRAHDFSAVKVFLVGSVPGRHTGARKSSFGHLKLRKLLSLHGPPKELVSSYWPAVAQFSSIGSLGTGPDNWLRAEFLTSLAAVKGGPPLTPSSTVPVKLVFPSVDDVRCSLEGYPAGASIPYSISTANKQRWLDAYFFRWRSGRFGRTHASPHVKSYARLSPSGKQTAWLLVTSANLSKAAWGTFEKSGSQLMIRSYELGVLFFPGQFGDARTFTVGSDGVVGKGCLPLFVPFDVPLTPYGEDDVPWTWDSQHREAPDRFGNMWCPPVGRRGR</sequence>
<dbReference type="GO" id="GO:0004527">
    <property type="term" value="F:exonuclease activity"/>
    <property type="evidence" value="ECO:0007669"/>
    <property type="project" value="UniProtKB-KW"/>
</dbReference>
<dbReference type="InterPro" id="IPR010347">
    <property type="entry name" value="Tdp1"/>
</dbReference>
<name>A0A090X7J8_IXORI</name>
<protein>
    <submittedName>
        <fullName evidence="14">Putative tyrosyl-dna phosphodiesterase</fullName>
    </submittedName>
</protein>
<feature type="active site" description="Nucleophile" evidence="9">
    <location>
        <position position="274"/>
    </location>
</feature>
<dbReference type="GO" id="GO:0003690">
    <property type="term" value="F:double-stranded DNA binding"/>
    <property type="evidence" value="ECO:0007669"/>
    <property type="project" value="TreeGrafter"/>
</dbReference>
<evidence type="ECO:0000256" key="2">
    <source>
        <dbReference type="ARBA" id="ARBA00010205"/>
    </source>
</evidence>
<feature type="region of interest" description="Disordered" evidence="12">
    <location>
        <begin position="122"/>
        <end position="141"/>
    </location>
</feature>
<dbReference type="Pfam" id="PF06087">
    <property type="entry name" value="Tyr-DNA_phospho"/>
    <property type="match status" value="1"/>
</dbReference>
<reference evidence="14" key="1">
    <citation type="journal article" date="2015" name="PLoS Negl. Trop. Dis.">
        <title>Deep Sequencing Analysis of the Ixodes ricinus Haemocytome.</title>
        <authorList>
            <person name="Kotsyfakis M."/>
            <person name="Kopacek P."/>
            <person name="Franta Z."/>
            <person name="Pedra J.H."/>
            <person name="Ribeiro J.M."/>
        </authorList>
    </citation>
    <scope>NUCLEOTIDE SEQUENCE</scope>
</reference>
<feature type="site" description="Interaction with DNA" evidence="11">
    <location>
        <position position="529"/>
    </location>
</feature>
<evidence type="ECO:0000256" key="7">
    <source>
        <dbReference type="ARBA" id="ARBA00023204"/>
    </source>
</evidence>
<evidence type="ECO:0000256" key="5">
    <source>
        <dbReference type="ARBA" id="ARBA00022801"/>
    </source>
</evidence>
<feature type="active site" description="Proton donor/acceptor" evidence="9">
    <location>
        <position position="504"/>
    </location>
</feature>
<dbReference type="GO" id="GO:0003697">
    <property type="term" value="F:single-stranded DNA binding"/>
    <property type="evidence" value="ECO:0007669"/>
    <property type="project" value="TreeGrafter"/>
</dbReference>
<dbReference type="GO" id="GO:0017005">
    <property type="term" value="F:3'-tyrosyl-DNA phosphodiesterase activity"/>
    <property type="evidence" value="ECO:0007669"/>
    <property type="project" value="TreeGrafter"/>
</dbReference>
<evidence type="ECO:0000256" key="9">
    <source>
        <dbReference type="PIRSR" id="PIRSR610347-1"/>
    </source>
</evidence>
<feature type="binding site" evidence="10">
    <location>
        <position position="276"/>
    </location>
    <ligand>
        <name>substrate</name>
    </ligand>
</feature>
<keyword evidence="8" id="KW-0539">Nucleus</keyword>
<evidence type="ECO:0000259" key="13">
    <source>
        <dbReference type="Pfam" id="PF10283"/>
    </source>
</evidence>
<dbReference type="Gene3D" id="3.30.870.10">
    <property type="entry name" value="Endonuclease Chain A"/>
    <property type="match status" value="2"/>
</dbReference>
<dbReference type="FunFam" id="3.30.870.10:FF:000039">
    <property type="entry name" value="Probable tyrosyl-DNA phosphodiesterase"/>
    <property type="match status" value="1"/>
</dbReference>
<evidence type="ECO:0000256" key="8">
    <source>
        <dbReference type="ARBA" id="ARBA00023242"/>
    </source>
</evidence>
<dbReference type="AlphaFoldDB" id="A0A090X7J8"/>
<evidence type="ECO:0000256" key="10">
    <source>
        <dbReference type="PIRSR" id="PIRSR610347-2"/>
    </source>
</evidence>
<feature type="region of interest" description="Disordered" evidence="12">
    <location>
        <begin position="1"/>
        <end position="107"/>
    </location>
</feature>
<dbReference type="GO" id="GO:0005634">
    <property type="term" value="C:nucleus"/>
    <property type="evidence" value="ECO:0007669"/>
    <property type="project" value="UniProtKB-SubCell"/>
</dbReference>
<comment type="subcellular location">
    <subcellularLocation>
        <location evidence="1">Nucleus</location>
    </subcellularLocation>
</comment>
<proteinExistence type="evidence at transcript level"/>
<evidence type="ECO:0000256" key="1">
    <source>
        <dbReference type="ARBA" id="ARBA00004123"/>
    </source>
</evidence>
<keyword evidence="7" id="KW-0234">DNA repair</keyword>
<dbReference type="CDD" id="cd09195">
    <property type="entry name" value="PLDc_mTdp1_2"/>
    <property type="match status" value="1"/>
</dbReference>
<accession>A0A090X7J8</accession>
<evidence type="ECO:0000256" key="6">
    <source>
        <dbReference type="ARBA" id="ARBA00022839"/>
    </source>
</evidence>
<evidence type="ECO:0000256" key="4">
    <source>
        <dbReference type="ARBA" id="ARBA00022763"/>
    </source>
</evidence>
<feature type="domain" description="PBZ-type" evidence="13">
    <location>
        <begin position="134"/>
        <end position="156"/>
    </location>
</feature>
<evidence type="ECO:0000256" key="3">
    <source>
        <dbReference type="ARBA" id="ARBA00022722"/>
    </source>
</evidence>
<evidence type="ECO:0000256" key="11">
    <source>
        <dbReference type="PIRSR" id="PIRSR610347-3"/>
    </source>
</evidence>
<dbReference type="EMBL" id="GBIH01002679">
    <property type="protein sequence ID" value="JAC92031.1"/>
    <property type="molecule type" value="mRNA"/>
</dbReference>
<dbReference type="PANTHER" id="PTHR12415:SF0">
    <property type="entry name" value="TYROSYL-DNA PHOSPHODIESTERASE 1"/>
    <property type="match status" value="1"/>
</dbReference>
<keyword evidence="3" id="KW-0540">Nuclease</keyword>
<comment type="similarity">
    <text evidence="2">Belongs to the tyrosyl-DNA phosphodiesterase family.</text>
</comment>
<evidence type="ECO:0000256" key="12">
    <source>
        <dbReference type="SAM" id="MobiDB-lite"/>
    </source>
</evidence>
<organism evidence="14">
    <name type="scientific">Ixodes ricinus</name>
    <name type="common">Common tick</name>
    <name type="synonym">Acarus ricinus</name>
    <dbReference type="NCBI Taxonomy" id="34613"/>
    <lineage>
        <taxon>Eukaryota</taxon>
        <taxon>Metazoa</taxon>
        <taxon>Ecdysozoa</taxon>
        <taxon>Arthropoda</taxon>
        <taxon>Chelicerata</taxon>
        <taxon>Arachnida</taxon>
        <taxon>Acari</taxon>
        <taxon>Parasitiformes</taxon>
        <taxon>Ixodida</taxon>
        <taxon>Ixodoidea</taxon>
        <taxon>Ixodidae</taxon>
        <taxon>Ixodinae</taxon>
        <taxon>Ixodes</taxon>
    </lineage>
</organism>
<dbReference type="InterPro" id="IPR019406">
    <property type="entry name" value="APLF_PBZ"/>
</dbReference>
<dbReference type="PANTHER" id="PTHR12415">
    <property type="entry name" value="TYROSYL-DNA PHOSPHODIESTERASE 1"/>
    <property type="match status" value="1"/>
</dbReference>
<dbReference type="GO" id="GO:0006281">
    <property type="term" value="P:DNA repair"/>
    <property type="evidence" value="ECO:0007669"/>
    <property type="project" value="UniProtKB-KW"/>
</dbReference>
<feature type="compositionally biased region" description="Basic and acidic residues" evidence="12">
    <location>
        <begin position="16"/>
        <end position="28"/>
    </location>
</feature>
<feature type="binding site" evidence="10">
    <location>
        <position position="506"/>
    </location>
    <ligand>
        <name>substrate</name>
    </ligand>
</feature>
<evidence type="ECO:0000313" key="14">
    <source>
        <dbReference type="EMBL" id="JAC92031.1"/>
    </source>
</evidence>
<dbReference type="Pfam" id="PF10283">
    <property type="entry name" value="zf-CCHH"/>
    <property type="match status" value="1"/>
</dbReference>